<evidence type="ECO:0000313" key="2">
    <source>
        <dbReference type="Proteomes" id="UP000316541"/>
    </source>
</evidence>
<organism evidence="1 2">
    <name type="scientific">Microbispora hainanensis</name>
    <dbReference type="NCBI Taxonomy" id="568844"/>
    <lineage>
        <taxon>Bacteria</taxon>
        <taxon>Bacillati</taxon>
        <taxon>Actinomycetota</taxon>
        <taxon>Actinomycetes</taxon>
        <taxon>Streptosporangiales</taxon>
        <taxon>Streptosporangiaceae</taxon>
        <taxon>Microbispora</taxon>
    </lineage>
</organism>
<proteinExistence type="predicted"/>
<dbReference type="AlphaFoldDB" id="A0A544XRG6"/>
<sequence length="97" mass="10826">MSMQLADPAVVRDALQSLAIALEVRGFAARLRGGEGSSLHLFVMNPEAPVLTEHIMIAPDVEEEWSFWFPWPERIALVANVTEAADRIERVLAEVDR</sequence>
<reference evidence="1 2" key="1">
    <citation type="submission" date="2019-07" db="EMBL/GenBank/DDBJ databases">
        <title>Microbispora hainanensis DSM 45428.</title>
        <authorList>
            <person name="Thawai C."/>
        </authorList>
    </citation>
    <scope>NUCLEOTIDE SEQUENCE [LARGE SCALE GENOMIC DNA]</scope>
    <source>
        <strain evidence="1 2">DSM 45428</strain>
    </source>
</reference>
<protein>
    <submittedName>
        <fullName evidence="1">Uncharacterized protein</fullName>
    </submittedName>
</protein>
<dbReference type="EMBL" id="VIRM01000104">
    <property type="protein sequence ID" value="TQS07093.1"/>
    <property type="molecule type" value="Genomic_DNA"/>
</dbReference>
<evidence type="ECO:0000313" key="1">
    <source>
        <dbReference type="EMBL" id="TQS07093.1"/>
    </source>
</evidence>
<dbReference type="RefSeq" id="WP_167530764.1">
    <property type="nucleotide sequence ID" value="NZ_VIRM01000104.1"/>
</dbReference>
<comment type="caution">
    <text evidence="1">The sequence shown here is derived from an EMBL/GenBank/DDBJ whole genome shotgun (WGS) entry which is preliminary data.</text>
</comment>
<name>A0A544XRG6_9ACTN</name>
<accession>A0A544XRG6</accession>
<dbReference type="Proteomes" id="UP000316541">
    <property type="component" value="Unassembled WGS sequence"/>
</dbReference>
<gene>
    <name evidence="1" type="ORF">FLX08_39450</name>
</gene>